<dbReference type="GO" id="GO:0005516">
    <property type="term" value="F:calmodulin binding"/>
    <property type="evidence" value="ECO:0007669"/>
    <property type="project" value="InterPro"/>
</dbReference>
<evidence type="ECO:0000313" key="2">
    <source>
        <dbReference type="EMBL" id="ACX96385.1"/>
    </source>
</evidence>
<keyword evidence="2" id="KW-0808">Transferase</keyword>
<evidence type="ECO:0000313" key="3">
    <source>
        <dbReference type="Proteomes" id="UP000009102"/>
    </source>
</evidence>
<keyword evidence="2" id="KW-0418">Kinase</keyword>
<dbReference type="RefSeq" id="WP_012824419.1">
    <property type="nucleotide sequence ID" value="NC_013422.1"/>
</dbReference>
<dbReference type="GO" id="GO:0004683">
    <property type="term" value="F:calcium/calmodulin-dependent protein kinase activity"/>
    <property type="evidence" value="ECO:0007669"/>
    <property type="project" value="InterPro"/>
</dbReference>
<dbReference type="NCBIfam" id="TIGR02246">
    <property type="entry name" value="SgcJ/EcaC family oxidoreductase"/>
    <property type="match status" value="1"/>
</dbReference>
<dbReference type="OrthoDB" id="953853at2"/>
<organism evidence="2 3">
    <name type="scientific">Halothiobacillus neapolitanus (strain ATCC 23641 / DSM 15147 / CIP 104769 / NCIMB 8539 / c2)</name>
    <name type="common">Thiobacillus neapolitanus</name>
    <dbReference type="NCBI Taxonomy" id="555778"/>
    <lineage>
        <taxon>Bacteria</taxon>
        <taxon>Pseudomonadati</taxon>
        <taxon>Pseudomonadota</taxon>
        <taxon>Gammaproteobacteria</taxon>
        <taxon>Chromatiales</taxon>
        <taxon>Halothiobacillaceae</taxon>
        <taxon>Halothiobacillus</taxon>
    </lineage>
</organism>
<dbReference type="eggNOG" id="COG4875">
    <property type="taxonomic scope" value="Bacteria"/>
</dbReference>
<dbReference type="CDD" id="cd00531">
    <property type="entry name" value="NTF2_like"/>
    <property type="match status" value="1"/>
</dbReference>
<dbReference type="EMBL" id="CP001801">
    <property type="protein sequence ID" value="ACX96385.1"/>
    <property type="molecule type" value="Genomic_DNA"/>
</dbReference>
<evidence type="ECO:0000259" key="1">
    <source>
        <dbReference type="Pfam" id="PF08332"/>
    </source>
</evidence>
<protein>
    <submittedName>
        <fullName evidence="2">Calcium/calmodulin dependent protein kinase II association-domain protein</fullName>
    </submittedName>
</protein>
<dbReference type="Gene3D" id="3.10.450.50">
    <property type="match status" value="1"/>
</dbReference>
<dbReference type="SUPFAM" id="SSF54427">
    <property type="entry name" value="NTF2-like"/>
    <property type="match status" value="1"/>
</dbReference>
<gene>
    <name evidence="2" type="ordered locus">Hneap_1555</name>
</gene>
<dbReference type="HOGENOM" id="CLU_123929_0_0_6"/>
<feature type="domain" description="Calcium/calmodulin-dependent protein kinase II association-domain" evidence="1">
    <location>
        <begin position="72"/>
        <end position="188"/>
    </location>
</feature>
<reference evidence="2 3" key="1">
    <citation type="submission" date="2009-10" db="EMBL/GenBank/DDBJ databases">
        <title>Complete sequence of Halothiobacillus neapolitanus c2.</title>
        <authorList>
            <consortium name="US DOE Joint Genome Institute"/>
            <person name="Lucas S."/>
            <person name="Copeland A."/>
            <person name="Lapidus A."/>
            <person name="Glavina del Rio T."/>
            <person name="Tice H."/>
            <person name="Bruce D."/>
            <person name="Goodwin L."/>
            <person name="Pitluck S."/>
            <person name="Davenport K."/>
            <person name="Brettin T."/>
            <person name="Detter J.C."/>
            <person name="Han C."/>
            <person name="Tapia R."/>
            <person name="Larimer F."/>
            <person name="Land M."/>
            <person name="Hauser L."/>
            <person name="Kyrpides N."/>
            <person name="Mikhailova N."/>
            <person name="Kerfeld C."/>
            <person name="Cannon G."/>
            <person name="Heinhort S."/>
        </authorList>
    </citation>
    <scope>NUCLEOTIDE SEQUENCE [LARGE SCALE GENOMIC DNA]</scope>
    <source>
        <strain evidence="3">ATCC 23641 / c2</strain>
    </source>
</reference>
<dbReference type="InterPro" id="IPR011944">
    <property type="entry name" value="Steroid_delta5-4_isomerase"/>
</dbReference>
<keyword evidence="3" id="KW-1185">Reference proteome</keyword>
<sequence length="189" mass="21041">MIKPNPIRVSGTRFLNDDSEGHERVSLSASFRGKGHAITGETRTNSTEAIDAVAGERSLAVCAPATRKLAEELFNRWNNALKSLDARRVAECYADDAVLLPTVSNIPRTNRDEITDYFVHFLEKKPVGFITHRTVRLGCNKITDAGTYTFRVELADGSTADVPARYTFVYENHHGQWLISHHHSSAMPS</sequence>
<dbReference type="InterPro" id="IPR013543">
    <property type="entry name" value="Ca/CaM-dep_prot_kinase-assoc"/>
</dbReference>
<proteinExistence type="predicted"/>
<dbReference type="KEGG" id="hna:Hneap_1555"/>
<accession>D0L112</accession>
<dbReference type="AlphaFoldDB" id="D0L112"/>
<dbReference type="Proteomes" id="UP000009102">
    <property type="component" value="Chromosome"/>
</dbReference>
<dbReference type="Pfam" id="PF08332">
    <property type="entry name" value="CaMKII_AD"/>
    <property type="match status" value="1"/>
</dbReference>
<dbReference type="InterPro" id="IPR032710">
    <property type="entry name" value="NTF2-like_dom_sf"/>
</dbReference>
<name>D0L112_HALNC</name>